<reference evidence="2 3" key="1">
    <citation type="submission" date="2019-09" db="EMBL/GenBank/DDBJ databases">
        <authorList>
            <person name="Chandra G."/>
            <person name="Truman W A."/>
        </authorList>
    </citation>
    <scope>NUCLEOTIDE SEQUENCE [LARGE SCALE GENOMIC DNA]</scope>
    <source>
        <strain evidence="2">PS662</strain>
    </source>
</reference>
<dbReference type="EMBL" id="CABVHK010000036">
    <property type="protein sequence ID" value="VVN47761.1"/>
    <property type="molecule type" value="Genomic_DNA"/>
</dbReference>
<feature type="region of interest" description="Disordered" evidence="1">
    <location>
        <begin position="240"/>
        <end position="266"/>
    </location>
</feature>
<evidence type="ECO:0000313" key="2">
    <source>
        <dbReference type="EMBL" id="VVN47761.1"/>
    </source>
</evidence>
<organism evidence="2 3">
    <name type="scientific">Pseudomonas fluorescens</name>
    <dbReference type="NCBI Taxonomy" id="294"/>
    <lineage>
        <taxon>Bacteria</taxon>
        <taxon>Pseudomonadati</taxon>
        <taxon>Pseudomonadota</taxon>
        <taxon>Gammaproteobacteria</taxon>
        <taxon>Pseudomonadales</taxon>
        <taxon>Pseudomonadaceae</taxon>
        <taxon>Pseudomonas</taxon>
    </lineage>
</organism>
<proteinExistence type="predicted"/>
<evidence type="ECO:0000313" key="3">
    <source>
        <dbReference type="Proteomes" id="UP000326953"/>
    </source>
</evidence>
<dbReference type="AlphaFoldDB" id="A0A5E6Y6P7"/>
<protein>
    <submittedName>
        <fullName evidence="2">Uncharacterized protein</fullName>
    </submittedName>
</protein>
<sequence>MRDQTLQTLAARGGQVVGQRQGQAEIQARERRAQFVGNGVEQIALLVEQVLDVAGHGVKDVGQAADVGVRGDFGALAQVPPAEAFCRAFETFQVAPVRAQPQQQAREHGRADQHVDAPVQQIDVQRVRRHDHLHHGLRVQRRHRQRVAAPVADAHNVFAALQTLLFVRGQAGVVIAAENDMQRVERLVQLNRQRRPLRFGHGVKLFDDKVPQTPGVIEIVGGEPLVEDSDHHVRHQVNGRAVGDDRHQVQAEEDPEHDLSIPTRNG</sequence>
<accession>A0A5E6Y6P7</accession>
<gene>
    <name evidence="2" type="ORF">PS662_06045</name>
</gene>
<name>A0A5E6Y6P7_PSEFL</name>
<evidence type="ECO:0000256" key="1">
    <source>
        <dbReference type="SAM" id="MobiDB-lite"/>
    </source>
</evidence>
<dbReference type="Proteomes" id="UP000326953">
    <property type="component" value="Unassembled WGS sequence"/>
</dbReference>